<keyword evidence="5 9" id="KW-0238">DNA-binding</keyword>
<dbReference type="SMART" id="SM01372">
    <property type="entry name" value="E2F_TDP"/>
    <property type="match status" value="2"/>
</dbReference>
<keyword evidence="7 9" id="KW-0539">Nucleus</keyword>
<sequence length="1117" mass="122856">MSQEDKNMDVNVVEVQDFVETQPLSSAIKVALHGHNIDEASDDEQMEECDGISSLPFVGESQEIDGRGENHLSSNDVIDQGDNLKVQSLSDEVNAVNITPKKSDTSGAHDGPLTPTANLKVLLHAASPEIRSYERRKELFSTVSISTDNRNIVVQDQEQLSIMDCDFVTETEDNKPAAVIEKGNTAGSSSDKPQARPFNRKEKSLGLLCHRFLRLYPEHPQESVSICLDEAANKLCVGRRRIYDIINVLEAIRVVNRLAKNNYIWRGRNGLTHTLCKIRRKAELNGDANELRNNFNRLSDFKLPLSSKSPTTSSPSSPESASAIKRRNKSLGKLSEKFITLFLVQPHQLVSLDMAARVLITNGNPADNKYKTKVRRLYDIANILTSLKLIKKVLCSRKKPAFRWIGPEIVYKKTPVKAGNATSPQILMKSPLINLWSSPDFKMVLPVAKDGSLSSLCEVAEQERKDMCFESPIKRGKLSIATPLKGGGYMLVTPGKVTQTGSLEVMVSETDQLENAENLIGNEVLDSSFNSDEVFRQELELLRQRFPSPMSRLLSACNVEEALSQHKEKKAKQLAAQKVTNQKQELQQLLCAETNSPAKVSLAYLKQQQQTISKAVDSVTSGAYSLPTQADSDQGEMSSKQPTLPVLPSASTPNPKTIVCSDGRVLVPVSTLQLLPSNATIQPLVVNQQPATLPNYASQQYIPHSQPFPPHMKKVKCLQSITGQKPLIKISLNNQTVPSAKVNRPIKILINPSNTFSMAAQNKFSDGGKPYQPTSSFENASNDAKSVSYSSNGQKETLIKSKKLASGKNFVKIDVKKPYPGITLTSRQENTCKPVLTSLSSLNNCVLPKSVAENRGNVAAVVTNLVSRLEQHGYPTAAKQTARPAKIFKGVTDYSSALKSKMQQLQTKQGSKPVISDSLKPKKRKASSRKLNMIDENVDPEVLEIMLPSSPPPPVKPLPERPFAGKEHNDNTMQKSDPKSLKNIYEGWDQHSSAFRIAEDVGHNSLVKETFDDGQTTKVQDKLFCPVPQKHHLPSPLCEHITPSLVNTPINFPTTSRPTSSISSLGDLDHVFPHGSRSHVAVSTAASQIPTDGVLNTKRVSSNCSLTNTHKRTKLVA</sequence>
<feature type="compositionally biased region" description="Low complexity" evidence="10">
    <location>
        <begin position="302"/>
        <end position="323"/>
    </location>
</feature>
<organism evidence="12">
    <name type="scientific">Phallusia mammillata</name>
    <dbReference type="NCBI Taxonomy" id="59560"/>
    <lineage>
        <taxon>Eukaryota</taxon>
        <taxon>Metazoa</taxon>
        <taxon>Chordata</taxon>
        <taxon>Tunicata</taxon>
        <taxon>Ascidiacea</taxon>
        <taxon>Phlebobranchia</taxon>
        <taxon>Ascidiidae</taxon>
        <taxon>Phallusia</taxon>
    </lineage>
</organism>
<dbReference type="AlphaFoldDB" id="A0A6F9DGR2"/>
<dbReference type="Gene3D" id="1.10.10.10">
    <property type="entry name" value="Winged helix-like DNA-binding domain superfamily/Winged helix DNA-binding domain"/>
    <property type="match status" value="2"/>
</dbReference>
<keyword evidence="4 9" id="KW-0805">Transcription regulation</keyword>
<dbReference type="Pfam" id="PF02319">
    <property type="entry name" value="WHD_E2F_TDP"/>
    <property type="match status" value="2"/>
</dbReference>
<evidence type="ECO:0000256" key="5">
    <source>
        <dbReference type="ARBA" id="ARBA00023125"/>
    </source>
</evidence>
<dbReference type="InterPro" id="IPR003316">
    <property type="entry name" value="E2F_WHTH_DNA-bd_dom"/>
</dbReference>
<evidence type="ECO:0000256" key="10">
    <source>
        <dbReference type="SAM" id="MobiDB-lite"/>
    </source>
</evidence>
<dbReference type="InterPro" id="IPR036390">
    <property type="entry name" value="WH_DNA-bd_sf"/>
</dbReference>
<gene>
    <name evidence="12" type="primary">LOC100177540</name>
</gene>
<dbReference type="PANTHER" id="PTHR12081">
    <property type="entry name" value="TRANSCRIPTION FACTOR E2F"/>
    <property type="match status" value="1"/>
</dbReference>
<comment type="subcellular location">
    <subcellularLocation>
        <location evidence="1 9">Nucleus</location>
    </subcellularLocation>
</comment>
<evidence type="ECO:0000256" key="1">
    <source>
        <dbReference type="ARBA" id="ARBA00004123"/>
    </source>
</evidence>
<dbReference type="FunFam" id="1.10.10.10:FF:000295">
    <property type="entry name" value="E2F transcription factor-like E2FE"/>
    <property type="match status" value="1"/>
</dbReference>
<keyword evidence="3" id="KW-0678">Repressor</keyword>
<proteinExistence type="evidence at transcript level"/>
<dbReference type="SUPFAM" id="SSF46785">
    <property type="entry name" value="Winged helix' DNA-binding domain"/>
    <property type="match status" value="2"/>
</dbReference>
<evidence type="ECO:0000256" key="6">
    <source>
        <dbReference type="ARBA" id="ARBA00023163"/>
    </source>
</evidence>
<reference evidence="12" key="1">
    <citation type="submission" date="2020-04" db="EMBL/GenBank/DDBJ databases">
        <authorList>
            <person name="Neveu A P."/>
        </authorList>
    </citation>
    <scope>NUCLEOTIDE SEQUENCE</scope>
    <source>
        <tissue evidence="12">Whole embryo</tissue>
    </source>
</reference>
<feature type="domain" description="E2F/DP family winged-helix DNA-binding" evidence="11">
    <location>
        <begin position="326"/>
        <end position="406"/>
    </location>
</feature>
<feature type="region of interest" description="Disordered" evidence="10">
    <location>
        <begin position="302"/>
        <end position="326"/>
    </location>
</feature>
<keyword evidence="6 9" id="KW-0804">Transcription</keyword>
<evidence type="ECO:0000259" key="11">
    <source>
        <dbReference type="SMART" id="SM01372"/>
    </source>
</evidence>
<protein>
    <submittedName>
        <fullName evidence="12">Uncharacterized protein LOC100177540</fullName>
    </submittedName>
</protein>
<keyword evidence="8" id="KW-0131">Cell cycle</keyword>
<evidence type="ECO:0000256" key="7">
    <source>
        <dbReference type="ARBA" id="ARBA00023242"/>
    </source>
</evidence>
<dbReference type="GO" id="GO:0000981">
    <property type="term" value="F:DNA-binding transcription factor activity, RNA polymerase II-specific"/>
    <property type="evidence" value="ECO:0007669"/>
    <property type="project" value="TreeGrafter"/>
</dbReference>
<evidence type="ECO:0000256" key="2">
    <source>
        <dbReference type="ARBA" id="ARBA00010940"/>
    </source>
</evidence>
<dbReference type="EMBL" id="LR786529">
    <property type="protein sequence ID" value="CAB3261902.1"/>
    <property type="molecule type" value="mRNA"/>
</dbReference>
<evidence type="ECO:0000313" key="12">
    <source>
        <dbReference type="EMBL" id="CAB3261902.1"/>
    </source>
</evidence>
<evidence type="ECO:0000256" key="3">
    <source>
        <dbReference type="ARBA" id="ARBA00022491"/>
    </source>
</evidence>
<dbReference type="InterPro" id="IPR036388">
    <property type="entry name" value="WH-like_DNA-bd_sf"/>
</dbReference>
<feature type="region of interest" description="Disordered" evidence="10">
    <location>
        <begin position="949"/>
        <end position="979"/>
    </location>
</feature>
<feature type="region of interest" description="Disordered" evidence="10">
    <location>
        <begin position="906"/>
        <end position="928"/>
    </location>
</feature>
<dbReference type="InterPro" id="IPR015633">
    <property type="entry name" value="E2F"/>
</dbReference>
<name>A0A6F9DGR2_9ASCI</name>
<dbReference type="GO" id="GO:0000978">
    <property type="term" value="F:RNA polymerase II cis-regulatory region sequence-specific DNA binding"/>
    <property type="evidence" value="ECO:0007669"/>
    <property type="project" value="InterPro"/>
</dbReference>
<accession>A0A6F9DGR2</accession>
<evidence type="ECO:0000256" key="9">
    <source>
        <dbReference type="RuleBase" id="RU003796"/>
    </source>
</evidence>
<feature type="compositionally biased region" description="Polar residues" evidence="10">
    <location>
        <begin position="625"/>
        <end position="642"/>
    </location>
</feature>
<dbReference type="PANTHER" id="PTHR12081:SF7">
    <property type="entry name" value="TRANSCRIPTION FACTOR EFL-3"/>
    <property type="match status" value="1"/>
</dbReference>
<feature type="compositionally biased region" description="Basic and acidic residues" evidence="10">
    <location>
        <begin position="963"/>
        <end position="979"/>
    </location>
</feature>
<evidence type="ECO:0000256" key="8">
    <source>
        <dbReference type="ARBA" id="ARBA00023306"/>
    </source>
</evidence>
<dbReference type="GO" id="GO:0090575">
    <property type="term" value="C:RNA polymerase II transcription regulator complex"/>
    <property type="evidence" value="ECO:0007669"/>
    <property type="project" value="TreeGrafter"/>
</dbReference>
<dbReference type="FunFam" id="1.10.10.10:FF:000073">
    <property type="entry name" value="E2F transcription factor 8"/>
    <property type="match status" value="1"/>
</dbReference>
<comment type="similarity">
    <text evidence="2 9">Belongs to the E2F/DP family.</text>
</comment>
<evidence type="ECO:0000256" key="4">
    <source>
        <dbReference type="ARBA" id="ARBA00023015"/>
    </source>
</evidence>
<feature type="domain" description="E2F/DP family winged-helix DNA-binding" evidence="11">
    <location>
        <begin position="200"/>
        <end position="267"/>
    </location>
</feature>
<feature type="region of interest" description="Disordered" evidence="10">
    <location>
        <begin position="625"/>
        <end position="651"/>
    </location>
</feature>